<name>A0ABN3R8D1_9ACTN</name>
<gene>
    <name evidence="2" type="ORF">GCM10010307_51900</name>
</gene>
<dbReference type="RefSeq" id="WP_344393303.1">
    <property type="nucleotide sequence ID" value="NZ_BAAASJ010000063.1"/>
</dbReference>
<organism evidence="2 3">
    <name type="scientific">Streptomyces vastus</name>
    <dbReference type="NCBI Taxonomy" id="285451"/>
    <lineage>
        <taxon>Bacteria</taxon>
        <taxon>Bacillati</taxon>
        <taxon>Actinomycetota</taxon>
        <taxon>Actinomycetes</taxon>
        <taxon>Kitasatosporales</taxon>
        <taxon>Streptomycetaceae</taxon>
        <taxon>Streptomyces</taxon>
    </lineage>
</organism>
<accession>A0ABN3R8D1</accession>
<dbReference type="Proteomes" id="UP001500151">
    <property type="component" value="Unassembled WGS sequence"/>
</dbReference>
<dbReference type="EMBL" id="BAAASJ010000063">
    <property type="protein sequence ID" value="GAA2646323.1"/>
    <property type="molecule type" value="Genomic_DNA"/>
</dbReference>
<protein>
    <recommendedName>
        <fullName evidence="4">CHAT domain-containing protein</fullName>
    </recommendedName>
</protein>
<sequence length="864" mass="94550">MTDSLELLLDADQPEPSLLGWLAARCAVTDLSAVAQVAASAGEMAPHTGWPVISEAVHEVYAARMASREDLFFSLSEAPVSLATGLHRLGAPPDTPLHDLTNQEVAYLLPFLPGSDSADARWRSVMAIEEAARAEASWYATALAARVVPHLDDGSRSRIAALAGRLDTRWGTRLAQLARVRTPWPSVAAELEASHPSFPRAGDIAAALDDSVVMEVCHRTIARLAERYRAVGASWLPPLPLPPEDIDTTRAESDQSSGAPELPGLLGDDAPSRWSRYANTGVSQVAWPEAPLDRDRCLEPDAPYLFWFEVAEGVAEGSIERNPEPVHLPTGVLTVALFSFPGHIEILDGQDIGQLELKRDGQLEVLSRPAGSPSVGTRLFFPIRTPARPGRYRLRCHLYYRQTLLQSRLVEMQVEPAAPVRAHALTAQIDYTSGIAPDPRDLADVRPLTLSVFVNDNGDGTHSFRFLGAEGEVKTQAVLDERQLENIIEETRGALRKASWGSTDPESSGPHFRYDGNVPSDYDQDLIDLACKGYRLWTAIGGEFAETASTKADTTAPILQLAARLRKPGVIEIASKDHAGIVVPAALFYDHPLDWGNSEGVHLCEESNYVLQTGNDLADSPCFRGDCPSYADDSVVCPSGFWGYRHEIGLPQSTAPVFEETPWAPAHGGHCIRYTDRPRCVVGISEDLAGPHTEHVRSLYLGTILARRQDLLDHLRESSVPQLLYFFCHGEVINGNPMLRVGDNATAPIPWDLIADGRMFWPDSRPLVFLNGCRTAAVEPHHAMSFVKAFVHRARASGLIGTEIITYESLAAEFADSVLHHFMKNRSSIAYAMRAARLALLSQQNPLGLIYVAYAPPHLRMRQA</sequence>
<evidence type="ECO:0000313" key="3">
    <source>
        <dbReference type="Proteomes" id="UP001500151"/>
    </source>
</evidence>
<comment type="caution">
    <text evidence="2">The sequence shown here is derived from an EMBL/GenBank/DDBJ whole genome shotgun (WGS) entry which is preliminary data.</text>
</comment>
<keyword evidence="3" id="KW-1185">Reference proteome</keyword>
<evidence type="ECO:0000256" key="1">
    <source>
        <dbReference type="SAM" id="MobiDB-lite"/>
    </source>
</evidence>
<evidence type="ECO:0008006" key="4">
    <source>
        <dbReference type="Google" id="ProtNLM"/>
    </source>
</evidence>
<evidence type="ECO:0000313" key="2">
    <source>
        <dbReference type="EMBL" id="GAA2646323.1"/>
    </source>
</evidence>
<proteinExistence type="predicted"/>
<reference evidence="2 3" key="1">
    <citation type="journal article" date="2019" name="Int. J. Syst. Evol. Microbiol.">
        <title>The Global Catalogue of Microorganisms (GCM) 10K type strain sequencing project: providing services to taxonomists for standard genome sequencing and annotation.</title>
        <authorList>
            <consortium name="The Broad Institute Genomics Platform"/>
            <consortium name="The Broad Institute Genome Sequencing Center for Infectious Disease"/>
            <person name="Wu L."/>
            <person name="Ma J."/>
        </authorList>
    </citation>
    <scope>NUCLEOTIDE SEQUENCE [LARGE SCALE GENOMIC DNA]</scope>
    <source>
        <strain evidence="2 3">JCM 4524</strain>
    </source>
</reference>
<feature type="region of interest" description="Disordered" evidence="1">
    <location>
        <begin position="241"/>
        <end position="266"/>
    </location>
</feature>